<protein>
    <submittedName>
        <fullName evidence="1">Uncharacterized protein</fullName>
    </submittedName>
</protein>
<evidence type="ECO:0000313" key="2">
    <source>
        <dbReference type="Proteomes" id="UP000177821"/>
    </source>
</evidence>
<reference evidence="1 2" key="1">
    <citation type="journal article" date="2016" name="Nat. Commun.">
        <title>Thousands of microbial genomes shed light on interconnected biogeochemical processes in an aquifer system.</title>
        <authorList>
            <person name="Anantharaman K."/>
            <person name="Brown C.T."/>
            <person name="Hug L.A."/>
            <person name="Sharon I."/>
            <person name="Castelle C.J."/>
            <person name="Probst A.J."/>
            <person name="Thomas B.C."/>
            <person name="Singh A."/>
            <person name="Wilkins M.J."/>
            <person name="Karaoz U."/>
            <person name="Brodie E.L."/>
            <person name="Williams K.H."/>
            <person name="Hubbard S.S."/>
            <person name="Banfield J.F."/>
        </authorList>
    </citation>
    <scope>NUCLEOTIDE SEQUENCE [LARGE SCALE GENOMIC DNA]</scope>
</reference>
<proteinExistence type="predicted"/>
<evidence type="ECO:0000313" key="1">
    <source>
        <dbReference type="EMBL" id="OGY29988.1"/>
    </source>
</evidence>
<sequence length="78" mass="9170">MLSVEDIKKLTKVFATKEDLRTLEEKMATKDQFRQVMTIIDNLVGEVRAFRQEMTFLNHRVEKIESTPTVASELRKKK</sequence>
<dbReference type="EMBL" id="MHCX01000010">
    <property type="protein sequence ID" value="OGY29988.1"/>
    <property type="molecule type" value="Genomic_DNA"/>
</dbReference>
<gene>
    <name evidence="1" type="ORF">A3J50_02805</name>
</gene>
<comment type="caution">
    <text evidence="1">The sequence shown here is derived from an EMBL/GenBank/DDBJ whole genome shotgun (WGS) entry which is preliminary data.</text>
</comment>
<dbReference type="AlphaFoldDB" id="A0A1G1WQI4"/>
<accession>A0A1G1WQI4</accession>
<dbReference type="Proteomes" id="UP000177821">
    <property type="component" value="Unassembled WGS sequence"/>
</dbReference>
<organism evidence="1 2">
    <name type="scientific">Candidatus Woykebacteria bacterium RIFCSPHIGHO2_02_FULL_43_16b</name>
    <dbReference type="NCBI Taxonomy" id="1802601"/>
    <lineage>
        <taxon>Bacteria</taxon>
        <taxon>Candidatus Woykeibacteriota</taxon>
    </lineage>
</organism>
<name>A0A1G1WQI4_9BACT</name>